<reference evidence="2" key="1">
    <citation type="submission" date="2017-12" db="EMBL/GenBank/DDBJ databases">
        <authorList>
            <person name="Christensen H."/>
        </authorList>
    </citation>
    <scope>NUCLEOTIDE SEQUENCE [LARGE SCALE GENOMIC DNA]</scope>
    <source>
        <strain evidence="2">268A</strain>
    </source>
</reference>
<dbReference type="Proteomes" id="UP000234579">
    <property type="component" value="Unassembled WGS sequence"/>
</dbReference>
<dbReference type="RefSeq" id="WP_101811810.1">
    <property type="nucleotide sequence ID" value="NZ_PKGI01000028.1"/>
</dbReference>
<sequence>MNLDKRLTGILKYDGDKAVFRNIDLEVNRISVSEKLLEIAYLNLLDQYDLTSADYNAAYKASDTIKLNLILALSFPKNDCLALLEAMSEQNRRVKDRKALEVLRKAVGEGLLKPEVRQGSPELMNQKDLLVLLYNQLQDTNARIEGIQDNQVKQNKFVRTTLQMIYKNTLSLIRYSAMRFADLYANKRAIDEMPNRPENSNVTLEYQRRLLIAANDELDRIKTIARTRQKG</sequence>
<name>A0A2I2AAV7_9LACO</name>
<gene>
    <name evidence="1" type="ORF">CYR79_05705</name>
</gene>
<dbReference type="EMBL" id="PKGI01000028">
    <property type="protein sequence ID" value="PLA76521.1"/>
    <property type="molecule type" value="Genomic_DNA"/>
</dbReference>
<evidence type="ECO:0000313" key="1">
    <source>
        <dbReference type="EMBL" id="PLA76521.1"/>
    </source>
</evidence>
<dbReference type="AlphaFoldDB" id="A0A2I2AAV7"/>
<comment type="caution">
    <text evidence="1">The sequence shown here is derived from an EMBL/GenBank/DDBJ whole genome shotgun (WGS) entry which is preliminary data.</text>
</comment>
<accession>A0A2I2AAV7</accession>
<evidence type="ECO:0000313" key="2">
    <source>
        <dbReference type="Proteomes" id="UP000234579"/>
    </source>
</evidence>
<proteinExistence type="predicted"/>
<protein>
    <submittedName>
        <fullName evidence="1">Uncharacterized protein</fullName>
    </submittedName>
</protein>
<organism evidence="1 2">
    <name type="scientific">Ligilactobacillus agilis</name>
    <dbReference type="NCBI Taxonomy" id="1601"/>
    <lineage>
        <taxon>Bacteria</taxon>
        <taxon>Bacillati</taxon>
        <taxon>Bacillota</taxon>
        <taxon>Bacilli</taxon>
        <taxon>Lactobacillales</taxon>
        <taxon>Lactobacillaceae</taxon>
        <taxon>Ligilactobacillus</taxon>
    </lineage>
</organism>